<name>A0A3N8QQL3_9BURK</name>
<dbReference type="AlphaFoldDB" id="A0A3N8QQL3"/>
<proteinExistence type="predicted"/>
<evidence type="ECO:0000313" key="1">
    <source>
        <dbReference type="EMBL" id="RQT26028.1"/>
    </source>
</evidence>
<dbReference type="EMBL" id="QTQX01000013">
    <property type="protein sequence ID" value="RQT26028.1"/>
    <property type="molecule type" value="Genomic_DNA"/>
</dbReference>
<dbReference type="RefSeq" id="WP_124618495.1">
    <property type="nucleotide sequence ID" value="NZ_QTQX01000013.1"/>
</dbReference>
<reference evidence="1 2" key="1">
    <citation type="submission" date="2018-08" db="EMBL/GenBank/DDBJ databases">
        <title>Comparative analysis of Burkholderia isolates from Puerto Rico.</title>
        <authorList>
            <person name="Hall C."/>
            <person name="Sahl J."/>
            <person name="Wagner D."/>
        </authorList>
    </citation>
    <scope>NUCLEOTIDE SEQUENCE [LARGE SCALE GENOMIC DNA]</scope>
    <source>
        <strain evidence="1 2">Bp9001</strain>
    </source>
</reference>
<sequence length="86" mass="9641">MIVLTKPELPRAARSLVPAADADKPFHFDLGVNYMVSVRKSDNTRKWEVKIMPMFAAGTKVIAELVARPSEKAARLLVDEWFDARG</sequence>
<organism evidence="1 2">
    <name type="scientific">Burkholderia contaminans</name>
    <dbReference type="NCBI Taxonomy" id="488447"/>
    <lineage>
        <taxon>Bacteria</taxon>
        <taxon>Pseudomonadati</taxon>
        <taxon>Pseudomonadota</taxon>
        <taxon>Betaproteobacteria</taxon>
        <taxon>Burkholderiales</taxon>
        <taxon>Burkholderiaceae</taxon>
        <taxon>Burkholderia</taxon>
        <taxon>Burkholderia cepacia complex</taxon>
    </lineage>
</organism>
<protein>
    <submittedName>
        <fullName evidence="1">Uncharacterized protein</fullName>
    </submittedName>
</protein>
<gene>
    <name evidence="1" type="ORF">DF037_20270</name>
</gene>
<evidence type="ECO:0000313" key="2">
    <source>
        <dbReference type="Proteomes" id="UP000269271"/>
    </source>
</evidence>
<comment type="caution">
    <text evidence="1">The sequence shown here is derived from an EMBL/GenBank/DDBJ whole genome shotgun (WGS) entry which is preliminary data.</text>
</comment>
<accession>A0A3N8QQL3</accession>
<dbReference type="Proteomes" id="UP000269271">
    <property type="component" value="Unassembled WGS sequence"/>
</dbReference>